<accession>A0A836P315</accession>
<sequence>MCDADMWWRSLSQKGTRAQRNTRQMPGEPVATNQLLRARLTGNRNSVRPLQVAKQSSATATKIVAMRGDRSCRMSGRLMLLPCSFFGR</sequence>
<dbReference type="EMBL" id="AKBN01000895">
    <property type="protein sequence ID" value="KFA01534.1"/>
    <property type="molecule type" value="Genomic_DNA"/>
</dbReference>
<comment type="caution">
    <text evidence="1">The sequence shown here is derived from an EMBL/GenBank/DDBJ whole genome shotgun (WGS) entry which is preliminary data.</text>
</comment>
<gene>
    <name evidence="1" type="ORF">A11K_0115230</name>
</gene>
<dbReference type="AlphaFoldDB" id="A0A836P315"/>
<protein>
    <submittedName>
        <fullName evidence="1">Uncharacterized protein</fullName>
    </submittedName>
</protein>
<reference evidence="1" key="1">
    <citation type="submission" date="2012-05" db="EMBL/GenBank/DDBJ databases">
        <authorList>
            <person name="Studholme D.J."/>
            <person name="Wasukira A."/>
            <person name="Grant M."/>
        </authorList>
    </citation>
    <scope>NUCLEOTIDE SEQUENCE [LARGE SCALE GENOMIC DNA]</scope>
    <source>
        <strain evidence="1">NCPPB 890</strain>
    </source>
</reference>
<proteinExistence type="predicted"/>
<name>A0A836P315_XANVA</name>
<organism evidence="1">
    <name type="scientific">Xanthomonas vasicola pv. vasculorum NCPPB 890</name>
    <dbReference type="NCBI Taxonomy" id="1184265"/>
    <lineage>
        <taxon>Bacteria</taxon>
        <taxon>Pseudomonadati</taxon>
        <taxon>Pseudomonadota</taxon>
        <taxon>Gammaproteobacteria</taxon>
        <taxon>Lysobacterales</taxon>
        <taxon>Lysobacteraceae</taxon>
        <taxon>Xanthomonas</taxon>
    </lineage>
</organism>
<evidence type="ECO:0000313" key="1">
    <source>
        <dbReference type="EMBL" id="KFA01534.1"/>
    </source>
</evidence>